<keyword evidence="8" id="KW-0934">Plastid</keyword>
<comment type="similarity">
    <text evidence="7">Belongs to the PsaM family.</text>
</comment>
<dbReference type="EMBL" id="MN853876">
    <property type="protein sequence ID" value="QHD45111.1"/>
    <property type="molecule type" value="Genomic_DNA"/>
</dbReference>
<dbReference type="SUPFAM" id="SSF81548">
    <property type="entry name" value="Subunit XII of photosystem I reaction centre, PsaM"/>
    <property type="match status" value="1"/>
</dbReference>
<keyword evidence="4 7" id="KW-1133">Transmembrane helix</keyword>
<keyword evidence="8" id="KW-0150">Chloroplast</keyword>
<protein>
    <recommendedName>
        <fullName evidence="7">Photosystem I reaction center subunit XII</fullName>
    </recommendedName>
    <alternativeName>
        <fullName evidence="7">PSI-M</fullName>
    </alternativeName>
</protein>
<dbReference type="InterPro" id="IPR037279">
    <property type="entry name" value="PSI_PsaM_sf"/>
</dbReference>
<reference evidence="8" key="1">
    <citation type="submission" date="2019-12" db="EMBL/GenBank/DDBJ databases">
        <authorList>
            <person name="Han H."/>
        </authorList>
    </citation>
    <scope>NUCLEOTIDE SEQUENCE</scope>
</reference>
<dbReference type="GO" id="GO:0009535">
    <property type="term" value="C:chloroplast thylakoid membrane"/>
    <property type="evidence" value="ECO:0007669"/>
    <property type="project" value="UniProtKB-SubCell"/>
</dbReference>
<evidence type="ECO:0000256" key="2">
    <source>
        <dbReference type="ARBA" id="ARBA00022692"/>
    </source>
</evidence>
<feature type="transmembrane region" description="Helical" evidence="7">
    <location>
        <begin position="7"/>
        <end position="29"/>
    </location>
</feature>
<keyword evidence="1 7" id="KW-0602">Photosynthesis</keyword>
<comment type="subcellular location">
    <subcellularLocation>
        <location evidence="7">Plastid</location>
        <location evidence="7">Chloroplast thylakoid membrane</location>
        <topology evidence="7">Single-pass membrane protein</topology>
    </subcellularLocation>
</comment>
<dbReference type="GO" id="GO:0015979">
    <property type="term" value="P:photosynthesis"/>
    <property type="evidence" value="ECO:0007669"/>
    <property type="project" value="UniProtKB-UniRule"/>
</dbReference>
<evidence type="ECO:0000256" key="6">
    <source>
        <dbReference type="ARBA" id="ARBA00023136"/>
    </source>
</evidence>
<dbReference type="GO" id="GO:0009522">
    <property type="term" value="C:photosystem I"/>
    <property type="evidence" value="ECO:0007669"/>
    <property type="project" value="UniProtKB-KW"/>
</dbReference>
<dbReference type="AlphaFoldDB" id="A0A6B9PH88"/>
<keyword evidence="2 7" id="KW-0812">Transmembrane</keyword>
<accession>A0A6B9PH88</accession>
<evidence type="ECO:0000256" key="7">
    <source>
        <dbReference type="HAMAP-Rule" id="MF_00828"/>
    </source>
</evidence>
<dbReference type="HAMAP" id="MF_00828">
    <property type="entry name" value="PSI_PsaM"/>
    <property type="match status" value="1"/>
</dbReference>
<organism evidence="8">
    <name type="scientific">Codium fragile</name>
    <name type="common">Dead man's fingers</name>
    <name type="synonym">Green alga</name>
    <dbReference type="NCBI Taxonomy" id="3133"/>
    <lineage>
        <taxon>Eukaryota</taxon>
        <taxon>Viridiplantae</taxon>
        <taxon>Chlorophyta</taxon>
        <taxon>core chlorophytes</taxon>
        <taxon>Ulvophyceae</taxon>
        <taxon>TCBD clade</taxon>
        <taxon>Bryopsidales</taxon>
        <taxon>Bryopsidineae</taxon>
        <taxon>Codiaceae</taxon>
        <taxon>Codium</taxon>
    </lineage>
</organism>
<evidence type="ECO:0000256" key="5">
    <source>
        <dbReference type="ARBA" id="ARBA00023078"/>
    </source>
</evidence>
<evidence type="ECO:0000256" key="1">
    <source>
        <dbReference type="ARBA" id="ARBA00022531"/>
    </source>
</evidence>
<dbReference type="NCBIfam" id="TIGR03053">
    <property type="entry name" value="PS_I_psaM"/>
    <property type="match status" value="1"/>
</dbReference>
<gene>
    <name evidence="7 8" type="primary">psaM</name>
</gene>
<dbReference type="InterPro" id="IPR010010">
    <property type="entry name" value="PSI_PsaM"/>
</dbReference>
<dbReference type="Pfam" id="PF07465">
    <property type="entry name" value="PsaM"/>
    <property type="match status" value="1"/>
</dbReference>
<keyword evidence="3 7" id="KW-0603">Photosystem I</keyword>
<keyword evidence="5 7" id="KW-0793">Thylakoid</keyword>
<evidence type="ECO:0000313" key="8">
    <source>
        <dbReference type="EMBL" id="QHD45111.1"/>
    </source>
</evidence>
<name>A0A6B9PH88_CODFR</name>
<evidence type="ECO:0000256" key="3">
    <source>
        <dbReference type="ARBA" id="ARBA00022836"/>
    </source>
</evidence>
<proteinExistence type="inferred from homology"/>
<evidence type="ECO:0000256" key="4">
    <source>
        <dbReference type="ARBA" id="ARBA00022989"/>
    </source>
</evidence>
<keyword evidence="6 7" id="KW-0472">Membrane</keyword>
<sequence length="31" mass="3560">MIQDNQIYIALFLALINAFFALRLGNVLYNS</sequence>
<geneLocation type="chloroplast" evidence="8"/>